<dbReference type="STRING" id="645134.A0A0L0HNB5"/>
<dbReference type="GeneID" id="27686564"/>
<comment type="similarity">
    <text evidence="2 4">Belongs to the eukaryotic RPB8 RNA polymerase subunit family.</text>
</comment>
<dbReference type="AlphaFoldDB" id="A0A0L0HNB5"/>
<dbReference type="GO" id="GO:0006386">
    <property type="term" value="P:termination of RNA polymerase III transcription"/>
    <property type="evidence" value="ECO:0007669"/>
    <property type="project" value="EnsemblFungi"/>
</dbReference>
<dbReference type="OMA" id="KEDDKGW"/>
<sequence>MKNQLFQSTFEVKDMDPFGKKFDRVSRIRAEGQTLDVEVLLDVNTEIYPLEVGDKFAFLLATTLSLDGLAGDAQNKEAWRDRSGERTLADDYDYVMYGKVYKFDDSGSGKVSVYASFGGLLLCITGDQRQMQDFDVGMNLYLLMKK</sequence>
<dbReference type="PIRSF" id="PIRSF000779">
    <property type="entry name" value="RNA_pol_Rpb8"/>
    <property type="match status" value="1"/>
</dbReference>
<gene>
    <name evidence="5" type="ORF">SPPG_03016</name>
</gene>
<proteinExistence type="inferred from homology"/>
<dbReference type="GO" id="GO:0006384">
    <property type="term" value="P:transcription initiation at RNA polymerase III promoter"/>
    <property type="evidence" value="ECO:0007669"/>
    <property type="project" value="EnsemblFungi"/>
</dbReference>
<keyword evidence="3 4" id="KW-0539">Nucleus</keyword>
<dbReference type="SUPFAM" id="SSF50249">
    <property type="entry name" value="Nucleic acid-binding proteins"/>
    <property type="match status" value="1"/>
</dbReference>
<dbReference type="PANTHER" id="PTHR10917:SF0">
    <property type="entry name" value="DNA-DIRECTED RNA POLYMERASES I, II, AND III SUBUNIT RPABC3"/>
    <property type="match status" value="1"/>
</dbReference>
<dbReference type="GO" id="GO:0005736">
    <property type="term" value="C:RNA polymerase I complex"/>
    <property type="evidence" value="ECO:0007669"/>
    <property type="project" value="EnsemblFungi"/>
</dbReference>
<dbReference type="GO" id="GO:0006368">
    <property type="term" value="P:transcription elongation by RNA polymerase II"/>
    <property type="evidence" value="ECO:0007669"/>
    <property type="project" value="EnsemblFungi"/>
</dbReference>
<dbReference type="VEuPathDB" id="FungiDB:SPPG_03016"/>
<dbReference type="FunFam" id="2.40.50.140:FF:000191">
    <property type="entry name" value="DNA-directed RNA polymerases I, II, and III subunit RPABC3"/>
    <property type="match status" value="1"/>
</dbReference>
<dbReference type="Gene3D" id="2.40.50.140">
    <property type="entry name" value="Nucleic acid-binding proteins"/>
    <property type="match status" value="1"/>
</dbReference>
<dbReference type="EMBL" id="KQ257453">
    <property type="protein sequence ID" value="KND02558.1"/>
    <property type="molecule type" value="Genomic_DNA"/>
</dbReference>
<name>A0A0L0HNB5_SPIPD</name>
<organism evidence="5 6">
    <name type="scientific">Spizellomyces punctatus (strain DAOM BR117)</name>
    <dbReference type="NCBI Taxonomy" id="645134"/>
    <lineage>
        <taxon>Eukaryota</taxon>
        <taxon>Fungi</taxon>
        <taxon>Fungi incertae sedis</taxon>
        <taxon>Chytridiomycota</taxon>
        <taxon>Chytridiomycota incertae sedis</taxon>
        <taxon>Chytridiomycetes</taxon>
        <taxon>Spizellomycetales</taxon>
        <taxon>Spizellomycetaceae</taxon>
        <taxon>Spizellomyces</taxon>
    </lineage>
</organism>
<dbReference type="Proteomes" id="UP000053201">
    <property type="component" value="Unassembled WGS sequence"/>
</dbReference>
<protein>
    <recommendedName>
        <fullName evidence="4">DNA-directed RNA polymerases I, II, and III subunit RPABC3</fullName>
    </recommendedName>
</protein>
<dbReference type="PANTHER" id="PTHR10917">
    <property type="entry name" value="DNA-DIRECTED RNA POLYMERASES I, II, AND III SUBUNIT RPABC3"/>
    <property type="match status" value="1"/>
</dbReference>
<dbReference type="GO" id="GO:0003899">
    <property type="term" value="F:DNA-directed RNA polymerase activity"/>
    <property type="evidence" value="ECO:0007669"/>
    <property type="project" value="UniProtKB-UniRule"/>
</dbReference>
<dbReference type="Pfam" id="PF03870">
    <property type="entry name" value="RNA_pol_Rpb8"/>
    <property type="match status" value="1"/>
</dbReference>
<dbReference type="GO" id="GO:0006362">
    <property type="term" value="P:transcription elongation by RNA polymerase I"/>
    <property type="evidence" value="ECO:0007669"/>
    <property type="project" value="EnsemblFungi"/>
</dbReference>
<dbReference type="SMART" id="SM00658">
    <property type="entry name" value="RPOL8c"/>
    <property type="match status" value="1"/>
</dbReference>
<accession>A0A0L0HNB5</accession>
<dbReference type="OrthoDB" id="20018at2759"/>
<evidence type="ECO:0000256" key="2">
    <source>
        <dbReference type="ARBA" id="ARBA00008912"/>
    </source>
</evidence>
<keyword evidence="6" id="KW-1185">Reference proteome</keyword>
<dbReference type="GO" id="GO:0005665">
    <property type="term" value="C:RNA polymerase II, core complex"/>
    <property type="evidence" value="ECO:0007669"/>
    <property type="project" value="UniProtKB-UniRule"/>
</dbReference>
<dbReference type="eggNOG" id="KOG3400">
    <property type="taxonomic scope" value="Eukaryota"/>
</dbReference>
<evidence type="ECO:0000256" key="1">
    <source>
        <dbReference type="ARBA" id="ARBA00004123"/>
    </source>
</evidence>
<comment type="subcellular location">
    <subcellularLocation>
        <location evidence="1">Nucleus</location>
    </subcellularLocation>
</comment>
<dbReference type="GO" id="GO:0006363">
    <property type="term" value="P:termination of RNA polymerase I transcription"/>
    <property type="evidence" value="ECO:0007669"/>
    <property type="project" value="EnsemblFungi"/>
</dbReference>
<dbReference type="GO" id="GO:0042797">
    <property type="term" value="P:tRNA transcription by RNA polymerase III"/>
    <property type="evidence" value="ECO:0007669"/>
    <property type="project" value="EnsemblFungi"/>
</dbReference>
<dbReference type="FunCoup" id="A0A0L0HNB5">
    <property type="interactions" value="428"/>
</dbReference>
<evidence type="ECO:0000256" key="4">
    <source>
        <dbReference type="PIRNR" id="PIRNR000779"/>
    </source>
</evidence>
<dbReference type="InParanoid" id="A0A0L0HNB5"/>
<evidence type="ECO:0000256" key="3">
    <source>
        <dbReference type="ARBA" id="ARBA00023242"/>
    </source>
</evidence>
<comment type="function">
    <text evidence="4">DNA-dependent RNA polymerase catalyzes the transcription of DNA into RNA using the four ribonucleoside triphosphates as substrates. Common component of RNA polymerases I, II and III which synthesize ribosomal RNA precursors, mRNA precursors and many functional non-coding RNAs, and small RNAs, such as 5S rRNA and tRNAs, respectively.</text>
</comment>
<dbReference type="GO" id="GO:0006367">
    <property type="term" value="P:transcription initiation at RNA polymerase II promoter"/>
    <property type="evidence" value="ECO:0007669"/>
    <property type="project" value="EnsemblFungi"/>
</dbReference>
<dbReference type="GO" id="GO:0006361">
    <property type="term" value="P:transcription initiation at RNA polymerase I promoter"/>
    <property type="evidence" value="ECO:0007669"/>
    <property type="project" value="EnsemblFungi"/>
</dbReference>
<dbReference type="InterPro" id="IPR012340">
    <property type="entry name" value="NA-bd_OB-fold"/>
</dbReference>
<evidence type="ECO:0000313" key="6">
    <source>
        <dbReference type="Proteomes" id="UP000053201"/>
    </source>
</evidence>
<dbReference type="GO" id="GO:0003968">
    <property type="term" value="F:RNA-directed RNA polymerase activity"/>
    <property type="evidence" value="ECO:0007669"/>
    <property type="project" value="EnsemblFungi"/>
</dbReference>
<evidence type="ECO:0000313" key="5">
    <source>
        <dbReference type="EMBL" id="KND02558.1"/>
    </source>
</evidence>
<reference evidence="5 6" key="1">
    <citation type="submission" date="2009-08" db="EMBL/GenBank/DDBJ databases">
        <title>The Genome Sequence of Spizellomyces punctatus strain DAOM BR117.</title>
        <authorList>
            <consortium name="The Broad Institute Genome Sequencing Platform"/>
            <person name="Russ C."/>
            <person name="Cuomo C."/>
            <person name="Shea T."/>
            <person name="Young S.K."/>
            <person name="Zeng Q."/>
            <person name="Koehrsen M."/>
            <person name="Haas B."/>
            <person name="Borodovsky M."/>
            <person name="Guigo R."/>
            <person name="Alvarado L."/>
            <person name="Berlin A."/>
            <person name="Bochicchio J."/>
            <person name="Borenstein D."/>
            <person name="Chapman S."/>
            <person name="Chen Z."/>
            <person name="Engels R."/>
            <person name="Freedman E."/>
            <person name="Gellesch M."/>
            <person name="Goldberg J."/>
            <person name="Griggs A."/>
            <person name="Gujja S."/>
            <person name="Heiman D."/>
            <person name="Hepburn T."/>
            <person name="Howarth C."/>
            <person name="Jen D."/>
            <person name="Larson L."/>
            <person name="Lewis B."/>
            <person name="Mehta T."/>
            <person name="Park D."/>
            <person name="Pearson M."/>
            <person name="Roberts A."/>
            <person name="Saif S."/>
            <person name="Shenoy N."/>
            <person name="Sisk P."/>
            <person name="Stolte C."/>
            <person name="Sykes S."/>
            <person name="Thomson T."/>
            <person name="Walk T."/>
            <person name="White J."/>
            <person name="Yandava C."/>
            <person name="Burger G."/>
            <person name="Gray M.W."/>
            <person name="Holland P.W.H."/>
            <person name="King N."/>
            <person name="Lang F.B.F."/>
            <person name="Roger A.J."/>
            <person name="Ruiz-Trillo I."/>
            <person name="Lander E."/>
            <person name="Nusbaum C."/>
        </authorList>
    </citation>
    <scope>NUCLEOTIDE SEQUENCE [LARGE SCALE GENOMIC DNA]</scope>
    <source>
        <strain evidence="5 6">DAOM BR117</strain>
    </source>
</reference>
<dbReference type="InterPro" id="IPR005570">
    <property type="entry name" value="RPABC3"/>
</dbReference>
<dbReference type="RefSeq" id="XP_016610597.1">
    <property type="nucleotide sequence ID" value="XM_016751300.1"/>
</dbReference>
<dbReference type="GO" id="GO:0005666">
    <property type="term" value="C:RNA polymerase III complex"/>
    <property type="evidence" value="ECO:0007669"/>
    <property type="project" value="EnsemblFungi"/>
</dbReference>